<feature type="domain" description="Methyltransferase type 11" evidence="4">
    <location>
        <begin position="47"/>
        <end position="141"/>
    </location>
</feature>
<accession>A0AAW5F7P8</accession>
<sequence length="244" mass="27950">MKENKYDDEVFFEKYSQMDRSKEGLAGAGEWETLKELLPDFTGKRMLDLGCGYGWHCIYAMEHGAASAVGIDISRKMLEVAREKTPYPQVEYRCTAMEDMEFPKESFDIALSSLAFHYIESFDKIAKKVNTFLKPGGSFLFSVEHPVFTAYGTQDWYYGGGGEILHFPVDNYYYEGKRTANFLGEEVVKYHKTLTTYLDGLLTNGFEIKNIVEPQPPAHMIDSVPGMKDEMRRPMMLIVNSTKR</sequence>
<keyword evidence="2" id="KW-0808">Transferase</keyword>
<reference evidence="5" key="1">
    <citation type="journal article" date="2022" name="Cell Host Microbe">
        <title>Colonization of the live biotherapeutic product VE303 and modulation of the microbiota and metabolites in healthy volunteers.</title>
        <authorList>
            <person name="Dsouza M."/>
            <person name="Menon R."/>
            <person name="Crossette E."/>
            <person name="Bhattarai S.K."/>
            <person name="Schneider J."/>
            <person name="Kim Y.G."/>
            <person name="Reddy S."/>
            <person name="Caballero S."/>
            <person name="Felix C."/>
            <person name="Cornacchione L."/>
            <person name="Hendrickson J."/>
            <person name="Watson A.R."/>
            <person name="Minot S.S."/>
            <person name="Greenfield N."/>
            <person name="Schopf L."/>
            <person name="Szabady R."/>
            <person name="Patarroyo J."/>
            <person name="Smith W."/>
            <person name="Harrison P."/>
            <person name="Kuijper E.J."/>
            <person name="Kelly C.P."/>
            <person name="Olle B."/>
            <person name="Bobilev D."/>
            <person name="Silber J.L."/>
            <person name="Bucci V."/>
            <person name="Roberts B."/>
            <person name="Faith J."/>
            <person name="Norman J.M."/>
        </authorList>
    </citation>
    <scope>NUCLEOTIDE SEQUENCE</scope>
    <source>
        <strain evidence="5">VE303-04</strain>
    </source>
</reference>
<evidence type="ECO:0000313" key="6">
    <source>
        <dbReference type="Proteomes" id="UP001203136"/>
    </source>
</evidence>
<dbReference type="GO" id="GO:0032259">
    <property type="term" value="P:methylation"/>
    <property type="evidence" value="ECO:0007669"/>
    <property type="project" value="UniProtKB-KW"/>
</dbReference>
<dbReference type="PANTHER" id="PTHR43464:SF19">
    <property type="entry name" value="UBIQUINONE BIOSYNTHESIS O-METHYLTRANSFERASE, MITOCHONDRIAL"/>
    <property type="match status" value="1"/>
</dbReference>
<evidence type="ECO:0000256" key="2">
    <source>
        <dbReference type="ARBA" id="ARBA00022679"/>
    </source>
</evidence>
<dbReference type="PANTHER" id="PTHR43464">
    <property type="entry name" value="METHYLTRANSFERASE"/>
    <property type="match status" value="1"/>
</dbReference>
<protein>
    <submittedName>
        <fullName evidence="5">Class I SAM-dependent methyltransferase</fullName>
    </submittedName>
</protein>
<evidence type="ECO:0000259" key="4">
    <source>
        <dbReference type="Pfam" id="PF08241"/>
    </source>
</evidence>
<evidence type="ECO:0000256" key="1">
    <source>
        <dbReference type="ARBA" id="ARBA00022603"/>
    </source>
</evidence>
<dbReference type="InterPro" id="IPR029063">
    <property type="entry name" value="SAM-dependent_MTases_sf"/>
</dbReference>
<name>A0AAW5F7P8_CLOSY</name>
<keyword evidence="1 5" id="KW-0489">Methyltransferase</keyword>
<dbReference type="Pfam" id="PF08241">
    <property type="entry name" value="Methyltransf_11"/>
    <property type="match status" value="1"/>
</dbReference>
<proteinExistence type="predicted"/>
<dbReference type="Proteomes" id="UP001203136">
    <property type="component" value="Unassembled WGS sequence"/>
</dbReference>
<dbReference type="SUPFAM" id="SSF53335">
    <property type="entry name" value="S-adenosyl-L-methionine-dependent methyltransferases"/>
    <property type="match status" value="1"/>
</dbReference>
<dbReference type="GO" id="GO:0008757">
    <property type="term" value="F:S-adenosylmethionine-dependent methyltransferase activity"/>
    <property type="evidence" value="ECO:0007669"/>
    <property type="project" value="InterPro"/>
</dbReference>
<dbReference type="Gene3D" id="3.40.50.150">
    <property type="entry name" value="Vaccinia Virus protein VP39"/>
    <property type="match status" value="1"/>
</dbReference>
<dbReference type="CDD" id="cd02440">
    <property type="entry name" value="AdoMet_MTases"/>
    <property type="match status" value="1"/>
</dbReference>
<comment type="caution">
    <text evidence="5">The sequence shown here is derived from an EMBL/GenBank/DDBJ whole genome shotgun (WGS) entry which is preliminary data.</text>
</comment>
<dbReference type="InterPro" id="IPR013216">
    <property type="entry name" value="Methyltransf_11"/>
</dbReference>
<dbReference type="EMBL" id="JAINVB010000001">
    <property type="protein sequence ID" value="MCK0087888.1"/>
    <property type="molecule type" value="Genomic_DNA"/>
</dbReference>
<evidence type="ECO:0000256" key="3">
    <source>
        <dbReference type="ARBA" id="ARBA00022691"/>
    </source>
</evidence>
<dbReference type="AlphaFoldDB" id="A0AAW5F7P8"/>
<gene>
    <name evidence="5" type="ORF">K5I21_18860</name>
</gene>
<dbReference type="RefSeq" id="WP_247213290.1">
    <property type="nucleotide sequence ID" value="NZ_JAINVB010000001.1"/>
</dbReference>
<evidence type="ECO:0000313" key="5">
    <source>
        <dbReference type="EMBL" id="MCK0087888.1"/>
    </source>
</evidence>
<organism evidence="5 6">
    <name type="scientific">Clostridium symbiosum</name>
    <name type="common">Bacteroides symbiosus</name>
    <dbReference type="NCBI Taxonomy" id="1512"/>
    <lineage>
        <taxon>Bacteria</taxon>
        <taxon>Bacillati</taxon>
        <taxon>Bacillota</taxon>
        <taxon>Clostridia</taxon>
        <taxon>Lachnospirales</taxon>
        <taxon>Lachnospiraceae</taxon>
        <taxon>Otoolea</taxon>
    </lineage>
</organism>
<keyword evidence="3" id="KW-0949">S-adenosyl-L-methionine</keyword>